<gene>
    <name evidence="1" type="ORF">EK417_10550</name>
</gene>
<evidence type="ECO:0008006" key="3">
    <source>
        <dbReference type="Google" id="ProtNLM"/>
    </source>
</evidence>
<keyword evidence="2" id="KW-1185">Reference proteome</keyword>
<dbReference type="Gene3D" id="3.40.630.30">
    <property type="match status" value="1"/>
</dbReference>
<protein>
    <recommendedName>
        <fullName evidence="3">N-acetyltransferase domain-containing protein</fullName>
    </recommendedName>
</protein>
<dbReference type="SUPFAM" id="SSF55729">
    <property type="entry name" value="Acyl-CoA N-acyltransferases (Nat)"/>
    <property type="match status" value="1"/>
</dbReference>
<evidence type="ECO:0000313" key="2">
    <source>
        <dbReference type="Proteomes" id="UP000306038"/>
    </source>
</evidence>
<organism evidence="1 2">
    <name type="scientific">Chryseobacterium candidae</name>
    <dbReference type="NCBI Taxonomy" id="1978493"/>
    <lineage>
        <taxon>Bacteria</taxon>
        <taxon>Pseudomonadati</taxon>
        <taxon>Bacteroidota</taxon>
        <taxon>Flavobacteriia</taxon>
        <taxon>Flavobacteriales</taxon>
        <taxon>Weeksellaceae</taxon>
        <taxon>Chryseobacterium group</taxon>
        <taxon>Chryseobacterium</taxon>
    </lineage>
</organism>
<sequence length="90" mass="10436">MAEESKGAWKETKISCPKFLKVWDNMRDIFPHPYTLKDALQFIDIVSAEDPQLTFAIEYNGHFAGMISLIKQPEVYRKSAEPGFWIGERK</sequence>
<dbReference type="Proteomes" id="UP000306038">
    <property type="component" value="Unassembled WGS sequence"/>
</dbReference>
<accession>A0ABY2R729</accession>
<evidence type="ECO:0000313" key="1">
    <source>
        <dbReference type="EMBL" id="THV59881.1"/>
    </source>
</evidence>
<name>A0ABY2R729_9FLAO</name>
<reference evidence="1 2" key="1">
    <citation type="submission" date="2019-01" db="EMBL/GenBank/DDBJ databases">
        <authorList>
            <person name="B I."/>
            <person name="Ch S."/>
            <person name="Ch V.R."/>
        </authorList>
    </citation>
    <scope>NUCLEOTIDE SEQUENCE [LARGE SCALE GENOMIC DNA]</scope>
    <source>
        <strain evidence="1 2">JC507</strain>
    </source>
</reference>
<proteinExistence type="predicted"/>
<dbReference type="EMBL" id="SDLV01000019">
    <property type="protein sequence ID" value="THV59881.1"/>
    <property type="molecule type" value="Genomic_DNA"/>
</dbReference>
<comment type="caution">
    <text evidence="1">The sequence shown here is derived from an EMBL/GenBank/DDBJ whole genome shotgun (WGS) entry which is preliminary data.</text>
</comment>
<dbReference type="InterPro" id="IPR016181">
    <property type="entry name" value="Acyl_CoA_acyltransferase"/>
</dbReference>